<sequence length="216" mass="23780">MNKMTRVGLGATTALLLITSVGAIGLAAGNAGYGRYGQEALTQAVVCDCVSSLSDTEAHDVLFMREEEKVARDVYLTMASLWTYRTFNNISQSEQKHMDALQNVIEQYGLIDPVGSNGVGVFTNNELQGLYDALIVQGSVSVIDALKVGAAIEEIDILDLRECLERTDNIDIQRVYQNLIRGSENHLRAFVNALEVRGLVYEPQYLSIAEYNLIIN</sequence>
<name>A0ABZ2J5F4_9CHLR</name>
<evidence type="ECO:0000313" key="2">
    <source>
        <dbReference type="EMBL" id="WWX26138.1"/>
    </source>
</evidence>
<dbReference type="CDD" id="cd01048">
    <property type="entry name" value="Ferritin_like_AB2"/>
    <property type="match status" value="1"/>
</dbReference>
<accession>A0ABZ2J5F4</accession>
<reference evidence="2 3" key="1">
    <citation type="submission" date="2024-03" db="EMBL/GenBank/DDBJ databases">
        <title>A Dehalogenimonas Isolated from Estuarine Sediments Dihaloeliminates Chlorinated Alkanes.</title>
        <authorList>
            <person name="Yang Y."/>
            <person name="Wang H."/>
        </authorList>
    </citation>
    <scope>NUCLEOTIDE SEQUENCE [LARGE SCALE GENOMIC DNA]</scope>
    <source>
        <strain evidence="2 3">W</strain>
    </source>
</reference>
<dbReference type="SUPFAM" id="SSF47240">
    <property type="entry name" value="Ferritin-like"/>
    <property type="match status" value="1"/>
</dbReference>
<keyword evidence="3" id="KW-1185">Reference proteome</keyword>
<dbReference type="EMBL" id="CP146612">
    <property type="protein sequence ID" value="WWX26138.1"/>
    <property type="molecule type" value="Genomic_DNA"/>
</dbReference>
<dbReference type="RefSeq" id="WP_338739007.1">
    <property type="nucleotide sequence ID" value="NZ_CP146612.1"/>
</dbReference>
<evidence type="ECO:0000259" key="1">
    <source>
        <dbReference type="Pfam" id="PF09968"/>
    </source>
</evidence>
<evidence type="ECO:0000313" key="3">
    <source>
        <dbReference type="Proteomes" id="UP001375370"/>
    </source>
</evidence>
<organism evidence="2 3">
    <name type="scientific">Candidatus Dehalogenimonas loeffleri</name>
    <dbReference type="NCBI Taxonomy" id="3127115"/>
    <lineage>
        <taxon>Bacteria</taxon>
        <taxon>Bacillati</taxon>
        <taxon>Chloroflexota</taxon>
        <taxon>Dehalococcoidia</taxon>
        <taxon>Dehalococcoidales</taxon>
        <taxon>Dehalococcoidaceae</taxon>
        <taxon>Dehalogenimonas</taxon>
    </lineage>
</organism>
<dbReference type="InterPro" id="IPR012347">
    <property type="entry name" value="Ferritin-like"/>
</dbReference>
<dbReference type="Pfam" id="PF09968">
    <property type="entry name" value="DUF2202"/>
    <property type="match status" value="1"/>
</dbReference>
<feature type="domain" description="DUF2202" evidence="1">
    <location>
        <begin position="58"/>
        <end position="215"/>
    </location>
</feature>
<proteinExistence type="predicted"/>
<dbReference type="Proteomes" id="UP001375370">
    <property type="component" value="Chromosome"/>
</dbReference>
<dbReference type="InterPro" id="IPR009078">
    <property type="entry name" value="Ferritin-like_SF"/>
</dbReference>
<gene>
    <name evidence="2" type="ORF">V8247_03990</name>
</gene>
<dbReference type="InterPro" id="IPR019243">
    <property type="entry name" value="DUF2202"/>
</dbReference>
<dbReference type="Gene3D" id="1.20.1260.10">
    <property type="match status" value="1"/>
</dbReference>
<protein>
    <submittedName>
        <fullName evidence="2">DUF2202 domain-containing protein</fullName>
    </submittedName>
</protein>